<dbReference type="EMBL" id="JBFCZG010000001">
    <property type="protein sequence ID" value="KAL3427845.1"/>
    <property type="molecule type" value="Genomic_DNA"/>
</dbReference>
<evidence type="ECO:0000256" key="9">
    <source>
        <dbReference type="PROSITE-ProRule" id="PRU00205"/>
    </source>
</evidence>
<evidence type="ECO:0000313" key="14">
    <source>
        <dbReference type="Proteomes" id="UP001629113"/>
    </source>
</evidence>
<keyword evidence="5" id="KW-0256">Endoplasmic reticulum</keyword>
<evidence type="ECO:0000256" key="7">
    <source>
        <dbReference type="ARBA" id="ARBA00023136"/>
    </source>
</evidence>
<dbReference type="PIRSF" id="PIRSF005225">
    <property type="entry name" value="LAG1_LAC1"/>
    <property type="match status" value="1"/>
</dbReference>
<feature type="region of interest" description="Disordered" evidence="10">
    <location>
        <begin position="1"/>
        <end position="23"/>
    </location>
</feature>
<dbReference type="Pfam" id="PF03798">
    <property type="entry name" value="TRAM_LAG1_CLN8"/>
    <property type="match status" value="1"/>
</dbReference>
<keyword evidence="6 11" id="KW-1133">Transmembrane helix</keyword>
<evidence type="ECO:0000256" key="11">
    <source>
        <dbReference type="SAM" id="Phobius"/>
    </source>
</evidence>
<evidence type="ECO:0000256" key="10">
    <source>
        <dbReference type="SAM" id="MobiDB-lite"/>
    </source>
</evidence>
<organism evidence="13 14">
    <name type="scientific">Phlyctema vagabunda</name>
    <dbReference type="NCBI Taxonomy" id="108571"/>
    <lineage>
        <taxon>Eukaryota</taxon>
        <taxon>Fungi</taxon>
        <taxon>Dikarya</taxon>
        <taxon>Ascomycota</taxon>
        <taxon>Pezizomycotina</taxon>
        <taxon>Leotiomycetes</taxon>
        <taxon>Helotiales</taxon>
        <taxon>Dermateaceae</taxon>
        <taxon>Phlyctema</taxon>
    </lineage>
</organism>
<gene>
    <name evidence="13" type="ORF">PVAG01_01354</name>
</gene>
<feature type="compositionally biased region" description="Basic and acidic residues" evidence="10">
    <location>
        <begin position="1"/>
        <end position="12"/>
    </location>
</feature>
<keyword evidence="4 9" id="KW-0812">Transmembrane</keyword>
<comment type="subcellular location">
    <subcellularLocation>
        <location evidence="1">Endoplasmic reticulum membrane</location>
        <topology evidence="1">Multi-pass membrane protein</topology>
    </subcellularLocation>
</comment>
<feature type="domain" description="TLC" evidence="12">
    <location>
        <begin position="122"/>
        <end position="338"/>
    </location>
</feature>
<dbReference type="PANTHER" id="PTHR12560:SF11">
    <property type="entry name" value="CERAMIDE SYNTHASE LAC1-RELATED"/>
    <property type="match status" value="1"/>
</dbReference>
<name>A0ABR4PWV4_9HELO</name>
<feature type="transmembrane region" description="Helical" evidence="11">
    <location>
        <begin position="208"/>
        <end position="234"/>
    </location>
</feature>
<protein>
    <submittedName>
        <fullName evidence="13">Sphingosine N-acyltransferase LAC1 (TLC domain-containing protein)</fullName>
    </submittedName>
</protein>
<keyword evidence="3" id="KW-0808">Transferase</keyword>
<evidence type="ECO:0000256" key="3">
    <source>
        <dbReference type="ARBA" id="ARBA00022679"/>
    </source>
</evidence>
<feature type="compositionally biased region" description="Acidic residues" evidence="10">
    <location>
        <begin position="347"/>
        <end position="372"/>
    </location>
</feature>
<keyword evidence="14" id="KW-1185">Reference proteome</keyword>
<feature type="transmembrane region" description="Helical" evidence="11">
    <location>
        <begin position="32"/>
        <end position="49"/>
    </location>
</feature>
<comment type="caution">
    <text evidence="13">The sequence shown here is derived from an EMBL/GenBank/DDBJ whole genome shotgun (WGS) entry which is preliminary data.</text>
</comment>
<feature type="transmembrane region" description="Helical" evidence="11">
    <location>
        <begin position="87"/>
        <end position="110"/>
    </location>
</feature>
<feature type="region of interest" description="Disordered" evidence="10">
    <location>
        <begin position="342"/>
        <end position="372"/>
    </location>
</feature>
<evidence type="ECO:0000259" key="12">
    <source>
        <dbReference type="PROSITE" id="PS50922"/>
    </source>
</evidence>
<feature type="transmembrane region" description="Helical" evidence="11">
    <location>
        <begin position="254"/>
        <end position="271"/>
    </location>
</feature>
<proteinExistence type="inferred from homology"/>
<feature type="transmembrane region" description="Helical" evidence="11">
    <location>
        <begin position="176"/>
        <end position="196"/>
    </location>
</feature>
<evidence type="ECO:0000256" key="6">
    <source>
        <dbReference type="ARBA" id="ARBA00022989"/>
    </source>
</evidence>
<dbReference type="Proteomes" id="UP001629113">
    <property type="component" value="Unassembled WGS sequence"/>
</dbReference>
<dbReference type="InterPro" id="IPR006634">
    <property type="entry name" value="TLC-dom"/>
</dbReference>
<reference evidence="13 14" key="1">
    <citation type="submission" date="2024-06" db="EMBL/GenBank/DDBJ databases">
        <title>Complete genome of Phlyctema vagabunda strain 19-DSS-EL-015.</title>
        <authorList>
            <person name="Fiorenzani C."/>
        </authorList>
    </citation>
    <scope>NUCLEOTIDE SEQUENCE [LARGE SCALE GENOMIC DNA]</scope>
    <source>
        <strain evidence="13 14">19-DSS-EL-015</strain>
    </source>
</reference>
<feature type="transmembrane region" description="Helical" evidence="11">
    <location>
        <begin position="131"/>
        <end position="156"/>
    </location>
</feature>
<sequence length="372" mass="42315">MATEVRPTEKAQRPARSISSSRKQDDIFTRNLWQIPPISAAFAAGYVAFPNPSNPLRSLFLLSYQLPSAQDADPSAAAAYGKGPSDILFVAAYTILFCFFRQFVMSRLLRPLSVRVGIKGDGKQERFCEQIYSATYAITMGILGLAIMKGTPMWYFNTAAFYEEYPHRTLDGGLKAYYLIQAAFWVHQMLVLVLGLEKPRKDFHELIAHHIITVSLIGLSYHFHFTHIGLAVFISNDIPEFFLATSKALHYVDFPLIAPYFAIFISAWIYMRHYLSLRIIWSLFTEFRTVGPYGMDWDNEQYKGELANGIAIVLLGTLQLLNLYWLRLLLNIAKGFLLDGEARDDRSDDEDDEVEEEEEKESTADALDEVLS</sequence>
<feature type="transmembrane region" description="Helical" evidence="11">
    <location>
        <begin position="306"/>
        <end position="326"/>
    </location>
</feature>
<comment type="similarity">
    <text evidence="2">Belongs to the sphingosine N-acyltransferase family.</text>
</comment>
<keyword evidence="8" id="KW-0325">Glycoprotein</keyword>
<evidence type="ECO:0000256" key="4">
    <source>
        <dbReference type="ARBA" id="ARBA00022692"/>
    </source>
</evidence>
<dbReference type="InterPro" id="IPR016439">
    <property type="entry name" value="Lag1/Lac1-like"/>
</dbReference>
<evidence type="ECO:0000256" key="1">
    <source>
        <dbReference type="ARBA" id="ARBA00004477"/>
    </source>
</evidence>
<evidence type="ECO:0000313" key="13">
    <source>
        <dbReference type="EMBL" id="KAL3427845.1"/>
    </source>
</evidence>
<evidence type="ECO:0000256" key="8">
    <source>
        <dbReference type="ARBA" id="ARBA00023180"/>
    </source>
</evidence>
<evidence type="ECO:0000256" key="5">
    <source>
        <dbReference type="ARBA" id="ARBA00022824"/>
    </source>
</evidence>
<evidence type="ECO:0000256" key="2">
    <source>
        <dbReference type="ARBA" id="ARBA00009808"/>
    </source>
</evidence>
<dbReference type="PANTHER" id="PTHR12560">
    <property type="entry name" value="LONGEVITY ASSURANCE FACTOR 1 LAG1"/>
    <property type="match status" value="1"/>
</dbReference>
<dbReference type="SMART" id="SM00724">
    <property type="entry name" value="TLC"/>
    <property type="match status" value="1"/>
</dbReference>
<accession>A0ABR4PWV4</accession>
<keyword evidence="7 9" id="KW-0472">Membrane</keyword>
<dbReference type="PROSITE" id="PS50922">
    <property type="entry name" value="TLC"/>
    <property type="match status" value="1"/>
</dbReference>